<evidence type="ECO:0000256" key="1">
    <source>
        <dbReference type="SAM" id="Phobius"/>
    </source>
</evidence>
<gene>
    <name evidence="2" type="ORF">CBM2589_A70124</name>
</gene>
<keyword evidence="1" id="KW-0812">Transmembrane</keyword>
<comment type="caution">
    <text evidence="2">The sequence shown here is derived from an EMBL/GenBank/DDBJ whole genome shotgun (WGS) entry which is preliminary data.</text>
</comment>
<keyword evidence="1" id="KW-0472">Membrane</keyword>
<dbReference type="EMBL" id="OFSP01000037">
    <property type="protein sequence ID" value="SOY63951.1"/>
    <property type="molecule type" value="Genomic_DNA"/>
</dbReference>
<keyword evidence="1" id="KW-1133">Transmembrane helix</keyword>
<organism evidence="2">
    <name type="scientific">Cupriavidus taiwanensis</name>
    <dbReference type="NCBI Taxonomy" id="164546"/>
    <lineage>
        <taxon>Bacteria</taxon>
        <taxon>Pseudomonadati</taxon>
        <taxon>Pseudomonadota</taxon>
        <taxon>Betaproteobacteria</taxon>
        <taxon>Burkholderiales</taxon>
        <taxon>Burkholderiaceae</taxon>
        <taxon>Cupriavidus</taxon>
    </lineage>
</organism>
<accession>A0A375C6W7</accession>
<dbReference type="AlphaFoldDB" id="A0A375C6W7"/>
<feature type="transmembrane region" description="Helical" evidence="1">
    <location>
        <begin position="55"/>
        <end position="75"/>
    </location>
</feature>
<evidence type="ECO:0000313" key="2">
    <source>
        <dbReference type="EMBL" id="SOY63951.1"/>
    </source>
</evidence>
<dbReference type="Proteomes" id="UP000256297">
    <property type="component" value="Chromosome CBM2589_a"/>
</dbReference>
<protein>
    <submittedName>
        <fullName evidence="2">Uncharacterized protein</fullName>
    </submittedName>
</protein>
<proteinExistence type="predicted"/>
<sequence>MPPASAWPGAERWISILAVLAVLAVLAAGRVRIPGASLVLSLADAAGAAGASIDAAAGAWTGIASIIVTVVLLLVRRRWAIRPWIWRLQADIGCFLRELELPQRPPAAQAAILMMEIAVGTRRKVDPRRGIFRPSRRRAERAPHRTHGFRQAEAFFLET</sequence>
<reference evidence="2" key="1">
    <citation type="submission" date="2018-01" db="EMBL/GenBank/DDBJ databases">
        <authorList>
            <person name="Clerissi C."/>
        </authorList>
    </citation>
    <scope>NUCLEOTIDE SEQUENCE</scope>
    <source>
        <strain evidence="2">Cupriavidus taiwanensis STM 3521</strain>
    </source>
</reference>
<name>A0A375C6W7_9BURK</name>